<evidence type="ECO:0000256" key="1">
    <source>
        <dbReference type="SAM" id="MobiDB-lite"/>
    </source>
</evidence>
<reference evidence="2" key="1">
    <citation type="submission" date="2020-09" db="EMBL/GenBank/DDBJ databases">
        <title>New species isolated from human feces.</title>
        <authorList>
            <person name="Kitahara M."/>
            <person name="Shigeno Y."/>
            <person name="Shime M."/>
            <person name="Matsumoto Y."/>
            <person name="Nakamura S."/>
            <person name="Motooka D."/>
            <person name="Fukuoka S."/>
            <person name="Nishikawa H."/>
            <person name="Benno Y."/>
        </authorList>
    </citation>
    <scope>NUCLEOTIDE SEQUENCE</scope>
    <source>
        <strain evidence="2">MM59</strain>
    </source>
</reference>
<dbReference type="KEGG" id="pfaa:MM59RIKEN_01220"/>
<accession>A0A810QE13</accession>
<sequence length="55" mass="5906">MRAAVGKSTEESNMDAAANDSISAAISGNEVDQDESNHQVLSNRWLIDIKTAKSE</sequence>
<protein>
    <submittedName>
        <fullName evidence="2">Uncharacterized protein</fullName>
    </submittedName>
</protein>
<evidence type="ECO:0000313" key="3">
    <source>
        <dbReference type="Proteomes" id="UP000679848"/>
    </source>
</evidence>
<feature type="region of interest" description="Disordered" evidence="1">
    <location>
        <begin position="1"/>
        <end position="41"/>
    </location>
</feature>
<proteinExistence type="predicted"/>
<organism evidence="2 3">
    <name type="scientific">Pusillibacter faecalis</name>
    <dbReference type="NCBI Taxonomy" id="2714358"/>
    <lineage>
        <taxon>Bacteria</taxon>
        <taxon>Bacillati</taxon>
        <taxon>Bacillota</taxon>
        <taxon>Clostridia</taxon>
        <taxon>Eubacteriales</taxon>
        <taxon>Oscillospiraceae</taxon>
        <taxon>Pusillibacter</taxon>
    </lineage>
</organism>
<keyword evidence="3" id="KW-1185">Reference proteome</keyword>
<name>A0A810QE13_9FIRM</name>
<feature type="compositionally biased region" description="Low complexity" evidence="1">
    <location>
        <begin position="14"/>
        <end position="27"/>
    </location>
</feature>
<gene>
    <name evidence="2" type="ORF">MM59RIKEN_01220</name>
</gene>
<evidence type="ECO:0000313" key="2">
    <source>
        <dbReference type="EMBL" id="BCK82803.1"/>
    </source>
</evidence>
<dbReference type="EMBL" id="AP023420">
    <property type="protein sequence ID" value="BCK82803.1"/>
    <property type="molecule type" value="Genomic_DNA"/>
</dbReference>
<dbReference type="AlphaFoldDB" id="A0A810QE13"/>
<dbReference type="Proteomes" id="UP000679848">
    <property type="component" value="Chromosome"/>
</dbReference>